<feature type="signal peptide" evidence="1">
    <location>
        <begin position="1"/>
        <end position="25"/>
    </location>
</feature>
<evidence type="ECO:0000256" key="1">
    <source>
        <dbReference type="SAM" id="SignalP"/>
    </source>
</evidence>
<dbReference type="Proteomes" id="UP000535589">
    <property type="component" value="Unassembled WGS sequence"/>
</dbReference>
<accession>A0A7X8TPN3</accession>
<dbReference type="RefSeq" id="WP_168835452.1">
    <property type="nucleotide sequence ID" value="NZ_JABAIK010000004.1"/>
</dbReference>
<proteinExistence type="predicted"/>
<feature type="chain" id="PRO_5031223591" evidence="1">
    <location>
        <begin position="26"/>
        <end position="266"/>
    </location>
</feature>
<reference evidence="2 3" key="1">
    <citation type="submission" date="2020-04" db="EMBL/GenBank/DDBJ databases">
        <title>Vibrio sp. SM6, a novel species isolated from seawater.</title>
        <authorList>
            <person name="Wang X."/>
        </authorList>
    </citation>
    <scope>NUCLEOTIDE SEQUENCE [LARGE SCALE GENOMIC DNA]</scope>
    <source>
        <strain evidence="2 3">SM6</strain>
    </source>
</reference>
<dbReference type="EMBL" id="JABAIK010000004">
    <property type="protein sequence ID" value="NLS12347.1"/>
    <property type="molecule type" value="Genomic_DNA"/>
</dbReference>
<organism evidence="2 3">
    <name type="scientific">Vibrio agarilyticus</name>
    <dbReference type="NCBI Taxonomy" id="2726741"/>
    <lineage>
        <taxon>Bacteria</taxon>
        <taxon>Pseudomonadati</taxon>
        <taxon>Pseudomonadota</taxon>
        <taxon>Gammaproteobacteria</taxon>
        <taxon>Vibrionales</taxon>
        <taxon>Vibrionaceae</taxon>
        <taxon>Vibrio</taxon>
    </lineage>
</organism>
<evidence type="ECO:0000313" key="2">
    <source>
        <dbReference type="EMBL" id="NLS12347.1"/>
    </source>
</evidence>
<comment type="caution">
    <text evidence="2">The sequence shown here is derived from an EMBL/GenBank/DDBJ whole genome shotgun (WGS) entry which is preliminary data.</text>
</comment>
<keyword evidence="1" id="KW-0732">Signal</keyword>
<dbReference type="AlphaFoldDB" id="A0A7X8TPN3"/>
<name>A0A7X8TPN3_9VIBR</name>
<keyword evidence="3" id="KW-1185">Reference proteome</keyword>
<sequence>MKSNRKSLSWHLGILTLFISFSSHAIDREGLLLDYRVKAVDDFDGKIGATWCEIFDHENEGDIGTWRPSGSSFSYNRSTKKVSFDGWSGIETRELKYSENGRKHIYFKGTRILSSDVVEEWKRGTKTYQHISTVTEKIRGTWDSERSPRLIVTITESTNTFNTETEFRATCFVKSELTGDFGFGQIEPIPNTVSVEIGNPNGSFEEEGEEDSFSKQFSDTFEKGSSALFGDCDKKEKGLLFTLDCPTAPKRRTPIYVDGFGGFGRG</sequence>
<evidence type="ECO:0000313" key="3">
    <source>
        <dbReference type="Proteomes" id="UP000535589"/>
    </source>
</evidence>
<gene>
    <name evidence="2" type="ORF">HGP28_05480</name>
</gene>
<protein>
    <submittedName>
        <fullName evidence="2">Uncharacterized protein</fullName>
    </submittedName>
</protein>